<dbReference type="PANTHER" id="PTHR22916">
    <property type="entry name" value="GLYCOSYLTRANSFERASE"/>
    <property type="match status" value="1"/>
</dbReference>
<dbReference type="SUPFAM" id="SSF53448">
    <property type="entry name" value="Nucleotide-diphospho-sugar transferases"/>
    <property type="match status" value="1"/>
</dbReference>
<dbReference type="InterPro" id="IPR029044">
    <property type="entry name" value="Nucleotide-diphossugar_trans"/>
</dbReference>
<dbReference type="CDD" id="cd00761">
    <property type="entry name" value="Glyco_tranf_GTA_type"/>
    <property type="match status" value="1"/>
</dbReference>
<dbReference type="PANTHER" id="PTHR22916:SF51">
    <property type="entry name" value="GLYCOSYLTRANSFERASE EPSH-RELATED"/>
    <property type="match status" value="1"/>
</dbReference>
<keyword evidence="2" id="KW-0808">Transferase</keyword>
<reference evidence="4 5" key="1">
    <citation type="journal article" date="2017" name="BMC Genomics">
        <title>Genome sequencing of 39 Akkermansia muciniphila isolates reveals its population structure, genomic and functional diverisity, and global distribution in mammalian gut microbiotas.</title>
        <authorList>
            <person name="Guo X."/>
            <person name="Li S."/>
            <person name="Zhang J."/>
            <person name="Wu F."/>
            <person name="Li X."/>
            <person name="Wu D."/>
            <person name="Zhang M."/>
            <person name="Ou Z."/>
            <person name="Jie Z."/>
            <person name="Yan Q."/>
            <person name="Li P."/>
            <person name="Yi J."/>
            <person name="Peng Y."/>
        </authorList>
    </citation>
    <scope>NUCLEOTIDE SEQUENCE [LARGE SCALE GENOMIC DNA]</scope>
    <source>
        <strain evidence="4 5">GP43</strain>
    </source>
</reference>
<dbReference type="RefSeq" id="WP_102735602.1">
    <property type="nucleotide sequence ID" value="NZ_CP024736.1"/>
</dbReference>
<evidence type="ECO:0000259" key="3">
    <source>
        <dbReference type="Pfam" id="PF00535"/>
    </source>
</evidence>
<dbReference type="Gene3D" id="3.90.550.10">
    <property type="entry name" value="Spore Coat Polysaccharide Biosynthesis Protein SpsA, Chain A"/>
    <property type="match status" value="1"/>
</dbReference>
<comment type="caution">
    <text evidence="4">The sequence shown here is derived from an EMBL/GenBank/DDBJ whole genome shotgun (WGS) entry which is preliminary data.</text>
</comment>
<organism evidence="4 5">
    <name type="scientific">Akkermansia muciniphila</name>
    <dbReference type="NCBI Taxonomy" id="239935"/>
    <lineage>
        <taxon>Bacteria</taxon>
        <taxon>Pseudomonadati</taxon>
        <taxon>Verrucomicrobiota</taxon>
        <taxon>Verrucomicrobiia</taxon>
        <taxon>Verrucomicrobiales</taxon>
        <taxon>Akkermansiaceae</taxon>
        <taxon>Akkermansia</taxon>
    </lineage>
</organism>
<evidence type="ECO:0000313" key="5">
    <source>
        <dbReference type="Proteomes" id="UP000235914"/>
    </source>
</evidence>
<sequence length="384" mass="44204">MIPDVSIIVPCYNVAAYVDSCLDSLVRQTLRNIEIICINDGSTDETWIHLLRWKEKDSRIILLNQRNAGVSAARNAGLDAARGLYVGFADPDDYMDPEMYSRLFSAALEYDADIVECGNHVFEDSSDRLIEAKRRSPSRHFEENASPASFFRDSIWGKMDICVWSKLFRKSMLDAHRLRFNVHLKSGAEDETFRLMAVPHASRLLFIPDCLYYYRLMRNGSLSRRCNVPTYSKCVQEFQRLLYIVDYWQKQGWQNEGLFAYGVRKIRPFFVSKHPLFHQMTAVQQRSALDWWSLFYQKAEGKRFLSALSGRDRQLADLLNSAKPVPNGWGRILLAACSLLPGQKGRYYSCKKMLAEHFSQVCPNGFQKENASLEEPFDTSPPSL</sequence>
<dbReference type="GO" id="GO:0016758">
    <property type="term" value="F:hexosyltransferase activity"/>
    <property type="evidence" value="ECO:0007669"/>
    <property type="project" value="UniProtKB-ARBA"/>
</dbReference>
<evidence type="ECO:0000256" key="1">
    <source>
        <dbReference type="ARBA" id="ARBA00022676"/>
    </source>
</evidence>
<keyword evidence="1" id="KW-0328">Glycosyltransferase</keyword>
<dbReference type="InterPro" id="IPR001173">
    <property type="entry name" value="Glyco_trans_2-like"/>
</dbReference>
<evidence type="ECO:0000256" key="2">
    <source>
        <dbReference type="ARBA" id="ARBA00022679"/>
    </source>
</evidence>
<accession>A0AAP8NKZ6</accession>
<protein>
    <recommendedName>
        <fullName evidence="3">Glycosyltransferase 2-like domain-containing protein</fullName>
    </recommendedName>
</protein>
<gene>
    <name evidence="4" type="ORF">CXU09_06580</name>
</gene>
<proteinExistence type="predicted"/>
<dbReference type="AlphaFoldDB" id="A0AAP8NKZ6"/>
<dbReference type="EMBL" id="PJKN01000003">
    <property type="protein sequence ID" value="PNC56281.1"/>
    <property type="molecule type" value="Genomic_DNA"/>
</dbReference>
<feature type="domain" description="Glycosyltransferase 2-like" evidence="3">
    <location>
        <begin position="6"/>
        <end position="170"/>
    </location>
</feature>
<evidence type="ECO:0000313" key="4">
    <source>
        <dbReference type="EMBL" id="PNC56281.1"/>
    </source>
</evidence>
<name>A0AAP8NKZ6_9BACT</name>
<dbReference type="Proteomes" id="UP000235914">
    <property type="component" value="Unassembled WGS sequence"/>
</dbReference>
<dbReference type="Pfam" id="PF00535">
    <property type="entry name" value="Glycos_transf_2"/>
    <property type="match status" value="1"/>
</dbReference>